<dbReference type="GeneTree" id="ENSGT00940000160005"/>
<feature type="domain" description="B box-type" evidence="6">
    <location>
        <begin position="88"/>
        <end position="129"/>
    </location>
</feature>
<keyword evidence="2 4" id="KW-0863">Zinc-finger</keyword>
<dbReference type="InterPro" id="IPR043136">
    <property type="entry name" value="B30.2/SPRY_sf"/>
</dbReference>
<dbReference type="Gene3D" id="3.30.40.10">
    <property type="entry name" value="Zinc/RING finger domain, C3HC4 (zinc finger)"/>
    <property type="match status" value="1"/>
</dbReference>
<evidence type="ECO:0000256" key="1">
    <source>
        <dbReference type="ARBA" id="ARBA00022723"/>
    </source>
</evidence>
<dbReference type="SMART" id="SM00184">
    <property type="entry name" value="RING"/>
    <property type="match status" value="1"/>
</dbReference>
<evidence type="ECO:0000313" key="8">
    <source>
        <dbReference type="Ensembl" id="ENSPEMP00000029266.1"/>
    </source>
</evidence>
<evidence type="ECO:0000256" key="2">
    <source>
        <dbReference type="ARBA" id="ARBA00022771"/>
    </source>
</evidence>
<dbReference type="SMART" id="SM00449">
    <property type="entry name" value="SPRY"/>
    <property type="match status" value="1"/>
</dbReference>
<keyword evidence="3" id="KW-0862">Zinc</keyword>
<dbReference type="InterPro" id="IPR003879">
    <property type="entry name" value="Butyrophylin_SPRY"/>
</dbReference>
<feature type="domain" description="RING-type" evidence="5">
    <location>
        <begin position="15"/>
        <end position="56"/>
    </location>
</feature>
<dbReference type="PANTHER" id="PTHR24103">
    <property type="entry name" value="E3 UBIQUITIN-PROTEIN LIGASE TRIM"/>
    <property type="match status" value="1"/>
</dbReference>
<dbReference type="InterPro" id="IPR001870">
    <property type="entry name" value="B30.2/SPRY"/>
</dbReference>
<dbReference type="Proteomes" id="UP000694547">
    <property type="component" value="Chromosome 12"/>
</dbReference>
<protein>
    <recommendedName>
        <fullName evidence="10">Tripartite motif-containing protein 43-like</fullName>
    </recommendedName>
</protein>
<dbReference type="PROSITE" id="PS50188">
    <property type="entry name" value="B302_SPRY"/>
    <property type="match status" value="1"/>
</dbReference>
<dbReference type="InterPro" id="IPR013083">
    <property type="entry name" value="Znf_RING/FYVE/PHD"/>
</dbReference>
<dbReference type="PROSITE" id="PS50119">
    <property type="entry name" value="ZF_BBOX"/>
    <property type="match status" value="1"/>
</dbReference>
<evidence type="ECO:0000259" key="5">
    <source>
        <dbReference type="PROSITE" id="PS50089"/>
    </source>
</evidence>
<dbReference type="Ensembl" id="ENSPEMT00000042481.1">
    <property type="protein sequence ID" value="ENSPEMP00000029266.1"/>
    <property type="gene ID" value="ENSPEMG00000026546.1"/>
</dbReference>
<dbReference type="InterPro" id="IPR003877">
    <property type="entry name" value="SPRY_dom"/>
</dbReference>
<evidence type="ECO:0000259" key="6">
    <source>
        <dbReference type="PROSITE" id="PS50119"/>
    </source>
</evidence>
<dbReference type="PRINTS" id="PR01407">
    <property type="entry name" value="BUTYPHLNCDUF"/>
</dbReference>
<evidence type="ECO:0000259" key="7">
    <source>
        <dbReference type="PROSITE" id="PS50188"/>
    </source>
</evidence>
<dbReference type="InterPro" id="IPR050143">
    <property type="entry name" value="TRIM/RBCC"/>
</dbReference>
<dbReference type="GO" id="GO:0008270">
    <property type="term" value="F:zinc ion binding"/>
    <property type="evidence" value="ECO:0007669"/>
    <property type="project" value="UniProtKB-KW"/>
</dbReference>
<dbReference type="Gene3D" id="3.30.160.60">
    <property type="entry name" value="Classic Zinc Finger"/>
    <property type="match status" value="1"/>
</dbReference>
<keyword evidence="9" id="KW-1185">Reference proteome</keyword>
<dbReference type="PROSITE" id="PS00518">
    <property type="entry name" value="ZF_RING_1"/>
    <property type="match status" value="1"/>
</dbReference>
<organism evidence="8 9">
    <name type="scientific">Peromyscus maniculatus bairdii</name>
    <name type="common">Prairie deer mouse</name>
    <dbReference type="NCBI Taxonomy" id="230844"/>
    <lineage>
        <taxon>Eukaryota</taxon>
        <taxon>Metazoa</taxon>
        <taxon>Chordata</taxon>
        <taxon>Craniata</taxon>
        <taxon>Vertebrata</taxon>
        <taxon>Euteleostomi</taxon>
        <taxon>Mammalia</taxon>
        <taxon>Eutheria</taxon>
        <taxon>Euarchontoglires</taxon>
        <taxon>Glires</taxon>
        <taxon>Rodentia</taxon>
        <taxon>Myomorpha</taxon>
        <taxon>Muroidea</taxon>
        <taxon>Cricetidae</taxon>
        <taxon>Neotominae</taxon>
        <taxon>Peromyscus</taxon>
    </lineage>
</organism>
<evidence type="ECO:0008006" key="10">
    <source>
        <dbReference type="Google" id="ProtNLM"/>
    </source>
</evidence>
<reference evidence="8 9" key="1">
    <citation type="submission" date="2018-10" db="EMBL/GenBank/DDBJ databases">
        <title>Improved assembly of the deer mouse Peromyscus maniculatus genome.</title>
        <authorList>
            <person name="Lassance J.-M."/>
            <person name="Hoekstra H.E."/>
        </authorList>
    </citation>
    <scope>NUCLEOTIDE SEQUENCE [LARGE SCALE GENOMIC DNA]</scope>
</reference>
<dbReference type="Pfam" id="PF00622">
    <property type="entry name" value="SPRY"/>
    <property type="match status" value="1"/>
</dbReference>
<accession>A0A8C8W0V6</accession>
<proteinExistence type="predicted"/>
<dbReference type="InterPro" id="IPR001841">
    <property type="entry name" value="Znf_RING"/>
</dbReference>
<gene>
    <name evidence="8" type="primary">LOC102907225</name>
</gene>
<feature type="domain" description="B30.2/SPRY" evidence="7">
    <location>
        <begin position="269"/>
        <end position="458"/>
    </location>
</feature>
<reference evidence="8" key="3">
    <citation type="submission" date="2025-09" db="UniProtKB">
        <authorList>
            <consortium name="Ensembl"/>
        </authorList>
    </citation>
    <scope>IDENTIFICATION</scope>
</reference>
<evidence type="ECO:0000256" key="3">
    <source>
        <dbReference type="ARBA" id="ARBA00022833"/>
    </source>
</evidence>
<dbReference type="Gene3D" id="2.60.120.920">
    <property type="match status" value="1"/>
</dbReference>
<dbReference type="InterPro" id="IPR013320">
    <property type="entry name" value="ConA-like_dom_sf"/>
</dbReference>
<evidence type="ECO:0000313" key="9">
    <source>
        <dbReference type="Proteomes" id="UP000694547"/>
    </source>
</evidence>
<dbReference type="SUPFAM" id="SSF57850">
    <property type="entry name" value="RING/U-box"/>
    <property type="match status" value="1"/>
</dbReference>
<dbReference type="InterPro" id="IPR017907">
    <property type="entry name" value="Znf_RING_CS"/>
</dbReference>
<dbReference type="SUPFAM" id="SSF57845">
    <property type="entry name" value="B-box zinc-binding domain"/>
    <property type="match status" value="1"/>
</dbReference>
<reference evidence="8" key="2">
    <citation type="submission" date="2025-08" db="UniProtKB">
        <authorList>
            <consortium name="Ensembl"/>
        </authorList>
    </citation>
    <scope>IDENTIFICATION</scope>
</reference>
<dbReference type="AlphaFoldDB" id="A0A8C8W0V6"/>
<evidence type="ECO:0000256" key="4">
    <source>
        <dbReference type="PROSITE-ProRule" id="PRU00024"/>
    </source>
</evidence>
<dbReference type="InterPro" id="IPR000315">
    <property type="entry name" value="Znf_B-box"/>
</dbReference>
<keyword evidence="1" id="KW-0479">Metal-binding</keyword>
<name>A0A8C8W0V6_PERMB</name>
<sequence>MESDISQAFQEELTCFICLSCLTEPVTISCGHSFCRACLQLSWEDTQLPFHCPMCREPCQQQEMRINIVLKKLVSIARQASLMKDLSSEEHKCVSHKETKRILCVESRIFLCQLCSNSHEHRGHKHCPIEAAAEDEMERFLKQMAALWEKIQKNREDIEEEMGTKTLWMDYVTLREEMIRSEYRELHPFLCEEEEKHIECMRKEGQCVLEKLIKSEARMVQKGKELRDMFQELMAMSHEPYVVLLQGLDDMVRRSELMQLSMPKGIQPELSALPITGLTERFKHIQVHISFDQIIMFHYKMNLFNVLRKFSFGHHSKDTSVDSGGCYLACWGSLNFISGKYYWEVDLQGSGDWAVGVCEDSWLRNTNQMTDYEGAFLLVCVKEGNHYSLLTTSPVYRQYIERPLGRVGVLLDCEDGCLSFMNVSKSSLIHKYPPGTFKNSVRPFFSSGLKGRTFNPAH</sequence>
<dbReference type="SUPFAM" id="SSF49899">
    <property type="entry name" value="Concanavalin A-like lectins/glucanases"/>
    <property type="match status" value="1"/>
</dbReference>
<dbReference type="OrthoDB" id="9448301at2759"/>
<dbReference type="Pfam" id="PF15227">
    <property type="entry name" value="zf-C3HC4_4"/>
    <property type="match status" value="1"/>
</dbReference>
<dbReference type="PROSITE" id="PS50089">
    <property type="entry name" value="ZF_RING_2"/>
    <property type="match status" value="1"/>
</dbReference>